<sequence>MKENLDMSRYFAALEAFKEEHHDEVIKYWKTEKAFDNMIKQFRKKEKQMARDAIKSFGSIDKYTDAMIENLGHLTEVVEELMRM</sequence>
<dbReference type="RefSeq" id="WP_148393628.1">
    <property type="nucleotide sequence ID" value="NZ_BAABZQ010000001.1"/>
</dbReference>
<comment type="caution">
    <text evidence="1">The sequence shown here is derived from an EMBL/GenBank/DDBJ whole genome shotgun (WGS) entry which is preliminary data.</text>
</comment>
<name>A0ABQ0BU99_9FIRM</name>
<organism evidence="1 2">
    <name type="scientific">Blautia parvula</name>
    <dbReference type="NCBI Taxonomy" id="2877527"/>
    <lineage>
        <taxon>Bacteria</taxon>
        <taxon>Bacillati</taxon>
        <taxon>Bacillota</taxon>
        <taxon>Clostridia</taxon>
        <taxon>Lachnospirales</taxon>
        <taxon>Lachnospiraceae</taxon>
        <taxon>Blautia</taxon>
    </lineage>
</organism>
<dbReference type="EMBL" id="BAABZQ010000001">
    <property type="protein sequence ID" value="GAA6500117.1"/>
    <property type="molecule type" value="Genomic_DNA"/>
</dbReference>
<protein>
    <submittedName>
        <fullName evidence="1">Uncharacterized protein</fullName>
    </submittedName>
</protein>
<reference evidence="1 2" key="1">
    <citation type="submission" date="2024-04" db="EMBL/GenBank/DDBJ databases">
        <title>Defined microbial consortia suppress multidrug-resistant proinflammatory Enterobacteriaceae via ecological control.</title>
        <authorList>
            <person name="Furuichi M."/>
            <person name="Kawaguchi T."/>
            <person name="Pust M."/>
            <person name="Yasuma K."/>
            <person name="Plichta D."/>
            <person name="Hasegawa N."/>
            <person name="Ohya T."/>
            <person name="Bhattarai S."/>
            <person name="Sasajima S."/>
            <person name="Aoto Y."/>
            <person name="Tuganbaev T."/>
            <person name="Yaginuma M."/>
            <person name="Ueda M."/>
            <person name="Okahashi N."/>
            <person name="Amafuji K."/>
            <person name="Kiridooshi Y."/>
            <person name="Sugita K."/>
            <person name="Strazar M."/>
            <person name="Skelly A."/>
            <person name="Suda W."/>
            <person name="Hattori M."/>
            <person name="Nakamoto N."/>
            <person name="Caballero S."/>
            <person name="Norman J."/>
            <person name="Olle B."/>
            <person name="Tanoue T."/>
            <person name="Arita M."/>
            <person name="Bucci V."/>
            <person name="Atarashi K."/>
            <person name="Xavier R."/>
            <person name="Honda K."/>
        </authorList>
    </citation>
    <scope>NUCLEOTIDE SEQUENCE [LARGE SCALE GENOMIC DNA]</scope>
    <source>
        <strain evidence="2">k34-0107-D12</strain>
    </source>
</reference>
<dbReference type="Proteomes" id="UP001600941">
    <property type="component" value="Unassembled WGS sequence"/>
</dbReference>
<gene>
    <name evidence="1" type="ORF">K340107D12_29330</name>
</gene>
<accession>A0ABQ0BU99</accession>
<proteinExistence type="predicted"/>
<keyword evidence="2" id="KW-1185">Reference proteome</keyword>
<evidence type="ECO:0000313" key="2">
    <source>
        <dbReference type="Proteomes" id="UP001600941"/>
    </source>
</evidence>
<evidence type="ECO:0000313" key="1">
    <source>
        <dbReference type="EMBL" id="GAA6500117.1"/>
    </source>
</evidence>